<keyword evidence="8" id="KW-0464">Manganese</keyword>
<dbReference type="InterPro" id="IPR001932">
    <property type="entry name" value="PPM-type_phosphatase-like_dom"/>
</dbReference>
<evidence type="ECO:0000256" key="5">
    <source>
        <dbReference type="ARBA" id="ARBA00022801"/>
    </source>
</evidence>
<dbReference type="CDD" id="cd00143">
    <property type="entry name" value="PP2Cc"/>
    <property type="match status" value="1"/>
</dbReference>
<keyword evidence="5 9" id="KW-0378">Hydrolase</keyword>
<dbReference type="Gene3D" id="3.60.40.10">
    <property type="entry name" value="PPM-type phosphatase domain"/>
    <property type="match status" value="1"/>
</dbReference>
<dbReference type="EMBL" id="JACBKZ010000015">
    <property type="protein sequence ID" value="KAF5931477.1"/>
    <property type="molecule type" value="Genomic_DNA"/>
</dbReference>
<evidence type="ECO:0000256" key="6">
    <source>
        <dbReference type="ARBA" id="ARBA00022842"/>
    </source>
</evidence>
<comment type="caution">
    <text evidence="11">The sequence shown here is derived from an EMBL/GenBank/DDBJ whole genome shotgun (WGS) entry which is preliminary data.</text>
</comment>
<reference evidence="12" key="1">
    <citation type="journal article" date="2020" name="Nat. Commun.">
        <title>Genome assembly of wild tea tree DASZ reveals pedigree and selection history of tea varieties.</title>
        <authorList>
            <person name="Zhang W."/>
            <person name="Zhang Y."/>
            <person name="Qiu H."/>
            <person name="Guo Y."/>
            <person name="Wan H."/>
            <person name="Zhang X."/>
            <person name="Scossa F."/>
            <person name="Alseekh S."/>
            <person name="Zhang Q."/>
            <person name="Wang P."/>
            <person name="Xu L."/>
            <person name="Schmidt M.H."/>
            <person name="Jia X."/>
            <person name="Li D."/>
            <person name="Zhu A."/>
            <person name="Guo F."/>
            <person name="Chen W."/>
            <person name="Ni D."/>
            <person name="Usadel B."/>
            <person name="Fernie A.R."/>
            <person name="Wen W."/>
        </authorList>
    </citation>
    <scope>NUCLEOTIDE SEQUENCE [LARGE SCALE GENOMIC DNA]</scope>
    <source>
        <strain evidence="12">cv. G240</strain>
    </source>
</reference>
<evidence type="ECO:0000313" key="11">
    <source>
        <dbReference type="EMBL" id="KAF5931477.1"/>
    </source>
</evidence>
<dbReference type="InterPro" id="IPR000222">
    <property type="entry name" value="PP2C_BS"/>
</dbReference>
<organism evidence="11 12">
    <name type="scientific">Camellia sinensis</name>
    <name type="common">Tea plant</name>
    <name type="synonym">Thea sinensis</name>
    <dbReference type="NCBI Taxonomy" id="4442"/>
    <lineage>
        <taxon>Eukaryota</taxon>
        <taxon>Viridiplantae</taxon>
        <taxon>Streptophyta</taxon>
        <taxon>Embryophyta</taxon>
        <taxon>Tracheophyta</taxon>
        <taxon>Spermatophyta</taxon>
        <taxon>Magnoliopsida</taxon>
        <taxon>eudicotyledons</taxon>
        <taxon>Gunneridae</taxon>
        <taxon>Pentapetalae</taxon>
        <taxon>asterids</taxon>
        <taxon>Ericales</taxon>
        <taxon>Theaceae</taxon>
        <taxon>Camellia</taxon>
    </lineage>
</organism>
<keyword evidence="4" id="KW-0479">Metal-binding</keyword>
<keyword evidence="6" id="KW-0460">Magnesium</keyword>
<comment type="cofactor">
    <cofactor evidence="1">
        <name>Mn(2+)</name>
        <dbReference type="ChEBI" id="CHEBI:29035"/>
    </cofactor>
</comment>
<dbReference type="PANTHER" id="PTHR13832">
    <property type="entry name" value="PROTEIN PHOSPHATASE 2C"/>
    <property type="match status" value="1"/>
</dbReference>
<feature type="non-terminal residue" evidence="11">
    <location>
        <position position="1"/>
    </location>
</feature>
<dbReference type="GO" id="GO:0004722">
    <property type="term" value="F:protein serine/threonine phosphatase activity"/>
    <property type="evidence" value="ECO:0007669"/>
    <property type="project" value="UniProtKB-EC"/>
</dbReference>
<dbReference type="SMART" id="SM00332">
    <property type="entry name" value="PP2Cc"/>
    <property type="match status" value="1"/>
</dbReference>
<dbReference type="PROSITE" id="PS51746">
    <property type="entry name" value="PPM_2"/>
    <property type="match status" value="1"/>
</dbReference>
<reference evidence="11 12" key="2">
    <citation type="submission" date="2020-07" db="EMBL/GenBank/DDBJ databases">
        <title>Genome assembly of wild tea tree DASZ reveals pedigree and selection history of tea varieties.</title>
        <authorList>
            <person name="Zhang W."/>
        </authorList>
    </citation>
    <scope>NUCLEOTIDE SEQUENCE [LARGE SCALE GENOMIC DNA]</scope>
    <source>
        <strain evidence="12">cv. G240</strain>
        <tissue evidence="11">Leaf</tissue>
    </source>
</reference>
<dbReference type="InterPro" id="IPR015655">
    <property type="entry name" value="PP2C"/>
</dbReference>
<dbReference type="AlphaFoldDB" id="A0A7J7FTP4"/>
<evidence type="ECO:0000256" key="8">
    <source>
        <dbReference type="ARBA" id="ARBA00023211"/>
    </source>
</evidence>
<keyword evidence="12" id="KW-1185">Reference proteome</keyword>
<dbReference type="SUPFAM" id="SSF81606">
    <property type="entry name" value="PP2C-like"/>
    <property type="match status" value="1"/>
</dbReference>
<dbReference type="GO" id="GO:0046872">
    <property type="term" value="F:metal ion binding"/>
    <property type="evidence" value="ECO:0007669"/>
    <property type="project" value="UniProtKB-KW"/>
</dbReference>
<evidence type="ECO:0000259" key="10">
    <source>
        <dbReference type="PROSITE" id="PS51746"/>
    </source>
</evidence>
<evidence type="ECO:0000256" key="4">
    <source>
        <dbReference type="ARBA" id="ARBA00022723"/>
    </source>
</evidence>
<dbReference type="EC" id="3.1.3.16" evidence="3"/>
<proteinExistence type="inferred from homology"/>
<evidence type="ECO:0000256" key="7">
    <source>
        <dbReference type="ARBA" id="ARBA00022912"/>
    </source>
</evidence>
<dbReference type="PANTHER" id="PTHR13832:SF165">
    <property type="entry name" value="PROTEIN PHOSPHATASE 2C 49-RELATED"/>
    <property type="match status" value="1"/>
</dbReference>
<comment type="cofactor">
    <cofactor evidence="2">
        <name>Mg(2+)</name>
        <dbReference type="ChEBI" id="CHEBI:18420"/>
    </cofactor>
</comment>
<evidence type="ECO:0000256" key="1">
    <source>
        <dbReference type="ARBA" id="ARBA00001936"/>
    </source>
</evidence>
<evidence type="ECO:0000256" key="2">
    <source>
        <dbReference type="ARBA" id="ARBA00001946"/>
    </source>
</evidence>
<comment type="similarity">
    <text evidence="9">Belongs to the PP2C family.</text>
</comment>
<accession>A0A7J7FTP4</accession>
<evidence type="ECO:0000313" key="12">
    <source>
        <dbReference type="Proteomes" id="UP000593564"/>
    </source>
</evidence>
<feature type="domain" description="PPM-type phosphatase" evidence="10">
    <location>
        <begin position="17"/>
        <end position="258"/>
    </location>
</feature>
<dbReference type="Pfam" id="PF00481">
    <property type="entry name" value="PP2C"/>
    <property type="match status" value="1"/>
</dbReference>
<gene>
    <name evidence="11" type="ORF">HYC85_032350</name>
</gene>
<name>A0A7J7FTP4_CAMSI</name>
<dbReference type="PROSITE" id="PS01032">
    <property type="entry name" value="PPM_1"/>
    <property type="match status" value="1"/>
</dbReference>
<keyword evidence="7 9" id="KW-0904">Protein phosphatase</keyword>
<protein>
    <recommendedName>
        <fullName evidence="3">protein-serine/threonine phosphatase</fullName>
        <ecNumber evidence="3">3.1.3.16</ecNumber>
    </recommendedName>
</protein>
<dbReference type="Proteomes" id="UP000593564">
    <property type="component" value="Unassembled WGS sequence"/>
</dbReference>
<evidence type="ECO:0000256" key="3">
    <source>
        <dbReference type="ARBA" id="ARBA00013081"/>
    </source>
</evidence>
<evidence type="ECO:0000256" key="9">
    <source>
        <dbReference type="RuleBase" id="RU003465"/>
    </source>
</evidence>
<sequence>LLKPFESSTLQFVPSIRSGSFADIGSRRYVEDEHIRIDDLSAHLGSFFVFHKPSAIYGVFDGHGGPEAAAYVRKNVLRFFSEDAKFPQTSKVDDAFLFEVEISLRKAFLLADLALADDCSVSSSLGTMALADLILGRYLMVANVGDCRAVLCRKGIAIEMSQDHRPNYASEQMRVEELGGYIDDGYLNGVLSVTRAMGDWDMKFPRGSSSPLIAEPEFCQVVLTKDDEFLIIGCDGIQATMRLAWCAVGCDDMMTQNC</sequence>
<dbReference type="InterPro" id="IPR036457">
    <property type="entry name" value="PPM-type-like_dom_sf"/>
</dbReference>